<dbReference type="AlphaFoldDB" id="A0A1Q5T6R6"/>
<feature type="region of interest" description="Disordered" evidence="1">
    <location>
        <begin position="345"/>
        <end position="372"/>
    </location>
</feature>
<organism evidence="2 3">
    <name type="scientific">Penicillium subrubescens</name>
    <dbReference type="NCBI Taxonomy" id="1316194"/>
    <lineage>
        <taxon>Eukaryota</taxon>
        <taxon>Fungi</taxon>
        <taxon>Dikarya</taxon>
        <taxon>Ascomycota</taxon>
        <taxon>Pezizomycotina</taxon>
        <taxon>Eurotiomycetes</taxon>
        <taxon>Eurotiomycetidae</taxon>
        <taxon>Eurotiales</taxon>
        <taxon>Aspergillaceae</taxon>
        <taxon>Penicillium</taxon>
    </lineage>
</organism>
<dbReference type="Proteomes" id="UP000186955">
    <property type="component" value="Unassembled WGS sequence"/>
</dbReference>
<evidence type="ECO:0000256" key="1">
    <source>
        <dbReference type="SAM" id="MobiDB-lite"/>
    </source>
</evidence>
<dbReference type="InterPro" id="IPR027796">
    <property type="entry name" value="OTT_1508_deam-like"/>
</dbReference>
<protein>
    <submittedName>
        <fullName evidence="2">Uncharacterized protein</fullName>
    </submittedName>
</protein>
<reference evidence="2 3" key="1">
    <citation type="submission" date="2016-10" db="EMBL/GenBank/DDBJ databases">
        <title>Genome sequence of the ascomycete fungus Penicillium subrubescens.</title>
        <authorList>
            <person name="De Vries R.P."/>
            <person name="Peng M."/>
            <person name="Dilokpimol A."/>
            <person name="Hilden K."/>
            <person name="Makela M.R."/>
            <person name="Grigoriev I."/>
            <person name="Riley R."/>
            <person name="Granchi Z."/>
        </authorList>
    </citation>
    <scope>NUCLEOTIDE SEQUENCE [LARGE SCALE GENOMIC DNA]</scope>
    <source>
        <strain evidence="2 3">CBS 132785</strain>
    </source>
</reference>
<gene>
    <name evidence="2" type="ORF">PENSUB_10968</name>
</gene>
<proteinExistence type="predicted"/>
<evidence type="ECO:0000313" key="3">
    <source>
        <dbReference type="Proteomes" id="UP000186955"/>
    </source>
</evidence>
<name>A0A1Q5T6R6_9EURO</name>
<feature type="region of interest" description="Disordered" evidence="1">
    <location>
        <begin position="16"/>
        <end position="57"/>
    </location>
</feature>
<dbReference type="EMBL" id="MNBE01000701">
    <property type="protein sequence ID" value="OKO95947.1"/>
    <property type="molecule type" value="Genomic_DNA"/>
</dbReference>
<sequence>MHHNLDEVICLLASITDRPPDPEGLNQEDSEASDLDSKSESDLYDESSDDDIEETTVLDTNSKGDQYLTELKNQFLDRLAEILARFKTVPKAKNSKDAKHVAAAMMACHEAKESVRIFCAKNEGLDHEDRKFLSEWKQHMENIAKKGALQQLIDIIADHQRPRIEFYFKSLKEALQSSVQQKISQYGPNLPLKAENIQAITALDSRDWEDHNGLFFSIPLSLPSRVNIEDKLNNTKSDTAHTGETLRGIQVRISKLFEDLRWQCESNFTPNEELTLKRDIMIRTFDLWREPRSRFMLKAAMKRYFLRQKDRNSLLFLARISYAAHIFVQIAESYRPFRSTEIVPISPQTQNGSHKGKIRQSKKQSSAVKEDSRSPIIVARALGIHLHPDWEGYFEQNASRFYEIWDNKRKQDYHHAEIQLITYFEHIMPAEDRELSQKYIGCSRRCCLLCYQLVCIHGYFSVRGTHETLLYRWNVPNSSLVYEDGSSKQLDHALDFLFLKLKAHLQQLLTKPKKNLRDFHRDLRAQSSHGLSTMGATGERKPEYQNSAERAFQYVDWSY</sequence>
<accession>A0A1Q5T6R6</accession>
<dbReference type="STRING" id="1316194.A0A1Q5T6R6"/>
<keyword evidence="3" id="KW-1185">Reference proteome</keyword>
<feature type="compositionally biased region" description="Acidic residues" evidence="1">
    <location>
        <begin position="42"/>
        <end position="56"/>
    </location>
</feature>
<dbReference type="Pfam" id="PF14441">
    <property type="entry name" value="OTT_1508_deam"/>
    <property type="match status" value="1"/>
</dbReference>
<evidence type="ECO:0000313" key="2">
    <source>
        <dbReference type="EMBL" id="OKO95947.1"/>
    </source>
</evidence>
<comment type="caution">
    <text evidence="2">The sequence shown here is derived from an EMBL/GenBank/DDBJ whole genome shotgun (WGS) entry which is preliminary data.</text>
</comment>